<dbReference type="OrthoDB" id="9803968at2"/>
<protein>
    <recommendedName>
        <fullName evidence="5">Long-chain-fatty-acid--CoA ligase FadD13</fullName>
        <ecNumber evidence="3">6.2.1.3</ecNumber>
    </recommendedName>
    <alternativeName>
        <fullName evidence="6">Fatty acyl-CoA ligase</fullName>
    </alternativeName>
    <alternativeName>
        <fullName evidence="8">Fatty acyl-CoA synthetase</fullName>
    </alternativeName>
    <alternativeName>
        <fullName evidence="7">Very-long-chain fatty-acyl-CoA synthetase</fullName>
    </alternativeName>
</protein>
<comment type="catalytic activity">
    <reaction evidence="4">
        <text>a long-chain fatty acid + ATP + CoA = a long-chain fatty acyl-CoA + AMP + diphosphate</text>
        <dbReference type="Rhea" id="RHEA:15421"/>
        <dbReference type="ChEBI" id="CHEBI:30616"/>
        <dbReference type="ChEBI" id="CHEBI:33019"/>
        <dbReference type="ChEBI" id="CHEBI:57287"/>
        <dbReference type="ChEBI" id="CHEBI:57560"/>
        <dbReference type="ChEBI" id="CHEBI:83139"/>
        <dbReference type="ChEBI" id="CHEBI:456215"/>
        <dbReference type="EC" id="6.2.1.3"/>
    </reaction>
</comment>
<evidence type="ECO:0000313" key="12">
    <source>
        <dbReference type="Proteomes" id="UP000216063"/>
    </source>
</evidence>
<dbReference type="Pfam" id="PF00501">
    <property type="entry name" value="AMP-binding"/>
    <property type="match status" value="1"/>
</dbReference>
<evidence type="ECO:0000256" key="4">
    <source>
        <dbReference type="ARBA" id="ARBA00036813"/>
    </source>
</evidence>
<keyword evidence="2" id="KW-0436">Ligase</keyword>
<evidence type="ECO:0000256" key="7">
    <source>
        <dbReference type="ARBA" id="ARBA00080667"/>
    </source>
</evidence>
<dbReference type="FunFam" id="3.30.300.30:FF:000008">
    <property type="entry name" value="2,3-dihydroxybenzoate-AMP ligase"/>
    <property type="match status" value="1"/>
</dbReference>
<evidence type="ECO:0000259" key="10">
    <source>
        <dbReference type="Pfam" id="PF13193"/>
    </source>
</evidence>
<feature type="domain" description="AMP-binding enzyme C-terminal" evidence="10">
    <location>
        <begin position="451"/>
        <end position="526"/>
    </location>
</feature>
<dbReference type="InterPro" id="IPR042099">
    <property type="entry name" value="ANL_N_sf"/>
</dbReference>
<proteinExistence type="inferred from homology"/>
<dbReference type="InterPro" id="IPR025110">
    <property type="entry name" value="AMP-bd_C"/>
</dbReference>
<accession>A0A255D9Y8</accession>
<dbReference type="Gene3D" id="3.40.50.12780">
    <property type="entry name" value="N-terminal domain of ligase-like"/>
    <property type="match status" value="1"/>
</dbReference>
<evidence type="ECO:0000259" key="9">
    <source>
        <dbReference type="Pfam" id="PF00501"/>
    </source>
</evidence>
<dbReference type="Pfam" id="PF13193">
    <property type="entry name" value="AMP-binding_C"/>
    <property type="match status" value="1"/>
</dbReference>
<name>A0A255D9Y8_9MYCO</name>
<sequence>MKFQPPTTGVAERIAPDDETLLLRSSLGKLLRDAARRWPDREAVVYSTQPDVDAVRWTFGELDAQATDLAAGLCAAGYQPGEHIAVWAPNYPEWILLEWAAARAGLVLVALNPLYRAAELAFALRVTATVAIFVVDELKGMRPAELVATVREQVPSLRDVYQLRSDLPALARRGGAVELSCRTVDPTQPMMVQFTSGTTGVPKAAQLTHQGLATTGRDLLRRLGVQPGDRIAHGFPLFHVGGSGVLTPATASVGYTTLPLVIFEAGRALDLLESERCTGFFGVPTMLLAMLEHPSLPERDLSSLRLIVVGGAVLPVDLVRKVEQAFGVGVLNVYGQTECSGVMASALATDSAELKAESVGVPLPGVSVKIVDTEGAVVACGVAGELLYRGPGAMAGYLNPESSDTDSAPVGSDSWLATGDIASMDDSGYLRISGRVKEMVIRGGENLSPAEIEGVLLGHPDIAEVAVVGVPDRYYGEELCAVVRTVSGADVDQDSVRQWCSDRVSRWKVPRYVVTVHEFPMTPAGKIRKFLVAEQMAVQLGLDTVVNG</sequence>
<dbReference type="PANTHER" id="PTHR43201:SF5">
    <property type="entry name" value="MEDIUM-CHAIN ACYL-COA LIGASE ACSF2, MITOCHONDRIAL"/>
    <property type="match status" value="1"/>
</dbReference>
<feature type="domain" description="AMP-dependent synthetase/ligase" evidence="9">
    <location>
        <begin position="32"/>
        <end position="398"/>
    </location>
</feature>
<dbReference type="PANTHER" id="PTHR43201">
    <property type="entry name" value="ACYL-COA SYNTHETASE"/>
    <property type="match status" value="1"/>
</dbReference>
<evidence type="ECO:0000256" key="3">
    <source>
        <dbReference type="ARBA" id="ARBA00026121"/>
    </source>
</evidence>
<dbReference type="InterPro" id="IPR000873">
    <property type="entry name" value="AMP-dep_synth/lig_dom"/>
</dbReference>
<evidence type="ECO:0000313" key="11">
    <source>
        <dbReference type="EMBL" id="OYN76239.1"/>
    </source>
</evidence>
<dbReference type="GO" id="GO:0004467">
    <property type="term" value="F:long-chain fatty acid-CoA ligase activity"/>
    <property type="evidence" value="ECO:0007669"/>
    <property type="project" value="UniProtKB-EC"/>
</dbReference>
<comment type="caution">
    <text evidence="11">The sequence shown here is derived from an EMBL/GenBank/DDBJ whole genome shotgun (WGS) entry which is preliminary data.</text>
</comment>
<dbReference type="PROSITE" id="PS00455">
    <property type="entry name" value="AMP_BINDING"/>
    <property type="match status" value="1"/>
</dbReference>
<dbReference type="EMBL" id="NOZR01000023">
    <property type="protein sequence ID" value="OYN76239.1"/>
    <property type="molecule type" value="Genomic_DNA"/>
</dbReference>
<dbReference type="GO" id="GO:0031956">
    <property type="term" value="F:medium-chain fatty acid-CoA ligase activity"/>
    <property type="evidence" value="ECO:0007669"/>
    <property type="project" value="TreeGrafter"/>
</dbReference>
<dbReference type="EC" id="6.2.1.3" evidence="3"/>
<dbReference type="SUPFAM" id="SSF56801">
    <property type="entry name" value="Acetyl-CoA synthetase-like"/>
    <property type="match status" value="1"/>
</dbReference>
<dbReference type="RefSeq" id="WP_094483454.1">
    <property type="nucleotide sequence ID" value="NZ_NOZR01000023.1"/>
</dbReference>
<evidence type="ECO:0000256" key="5">
    <source>
        <dbReference type="ARBA" id="ARBA00069710"/>
    </source>
</evidence>
<reference evidence="11 12" key="1">
    <citation type="submission" date="2017-07" db="EMBL/GenBank/DDBJ databases">
        <title>The new phylogeny of genus Mycobacterium.</title>
        <authorList>
            <person name="Tortoli E."/>
            <person name="Trovato A."/>
            <person name="Cirillo D.M."/>
        </authorList>
    </citation>
    <scope>NUCLEOTIDE SEQUENCE [LARGE SCALE GENOMIC DNA]</scope>
    <source>
        <strain evidence="11 12">ATCC 33027</strain>
    </source>
</reference>
<comment type="similarity">
    <text evidence="1">Belongs to the ATP-dependent AMP-binding enzyme family.</text>
</comment>
<keyword evidence="12" id="KW-1185">Reference proteome</keyword>
<gene>
    <name evidence="11" type="ORF">CG716_22735</name>
</gene>
<dbReference type="InterPro" id="IPR020845">
    <property type="entry name" value="AMP-binding_CS"/>
</dbReference>
<dbReference type="Gene3D" id="3.30.300.30">
    <property type="match status" value="1"/>
</dbReference>
<evidence type="ECO:0000256" key="8">
    <source>
        <dbReference type="ARBA" id="ARBA00083882"/>
    </source>
</evidence>
<organism evidence="11 12">
    <name type="scientific">Mycolicibacterium sphagni</name>
    <dbReference type="NCBI Taxonomy" id="1786"/>
    <lineage>
        <taxon>Bacteria</taxon>
        <taxon>Bacillati</taxon>
        <taxon>Actinomycetota</taxon>
        <taxon>Actinomycetes</taxon>
        <taxon>Mycobacteriales</taxon>
        <taxon>Mycobacteriaceae</taxon>
        <taxon>Mycolicibacterium</taxon>
    </lineage>
</organism>
<evidence type="ECO:0000256" key="6">
    <source>
        <dbReference type="ARBA" id="ARBA00076959"/>
    </source>
</evidence>
<dbReference type="InterPro" id="IPR045851">
    <property type="entry name" value="AMP-bd_C_sf"/>
</dbReference>
<evidence type="ECO:0000256" key="1">
    <source>
        <dbReference type="ARBA" id="ARBA00006432"/>
    </source>
</evidence>
<dbReference type="AlphaFoldDB" id="A0A255D9Y8"/>
<dbReference type="Proteomes" id="UP000216063">
    <property type="component" value="Unassembled WGS sequence"/>
</dbReference>
<evidence type="ECO:0000256" key="2">
    <source>
        <dbReference type="ARBA" id="ARBA00022598"/>
    </source>
</evidence>